<proteinExistence type="predicted"/>
<evidence type="ECO:0000313" key="2">
    <source>
        <dbReference type="EMBL" id="MBW0461163.1"/>
    </source>
</evidence>
<name>A0A9Q3B9D8_9BASI</name>
<dbReference type="Proteomes" id="UP000765509">
    <property type="component" value="Unassembled WGS sequence"/>
</dbReference>
<protein>
    <submittedName>
        <fullName evidence="2">Uncharacterized protein</fullName>
    </submittedName>
</protein>
<reference evidence="2" key="1">
    <citation type="submission" date="2021-03" db="EMBL/GenBank/DDBJ databases">
        <title>Draft genome sequence of rust myrtle Austropuccinia psidii MF-1, a brazilian biotype.</title>
        <authorList>
            <person name="Quecine M.C."/>
            <person name="Pachon D.M.R."/>
            <person name="Bonatelli M.L."/>
            <person name="Correr F.H."/>
            <person name="Franceschini L.M."/>
            <person name="Leite T.F."/>
            <person name="Margarido G.R.A."/>
            <person name="Almeida C.A."/>
            <person name="Ferrarezi J.A."/>
            <person name="Labate C.A."/>
        </authorList>
    </citation>
    <scope>NUCLEOTIDE SEQUENCE</scope>
    <source>
        <strain evidence="2">MF-1</strain>
    </source>
</reference>
<keyword evidence="3" id="KW-1185">Reference proteome</keyword>
<organism evidence="2 3">
    <name type="scientific">Austropuccinia psidii MF-1</name>
    <dbReference type="NCBI Taxonomy" id="1389203"/>
    <lineage>
        <taxon>Eukaryota</taxon>
        <taxon>Fungi</taxon>
        <taxon>Dikarya</taxon>
        <taxon>Basidiomycota</taxon>
        <taxon>Pucciniomycotina</taxon>
        <taxon>Pucciniomycetes</taxon>
        <taxon>Pucciniales</taxon>
        <taxon>Sphaerophragmiaceae</taxon>
        <taxon>Austropuccinia</taxon>
    </lineage>
</organism>
<evidence type="ECO:0000256" key="1">
    <source>
        <dbReference type="SAM" id="MobiDB-lite"/>
    </source>
</evidence>
<sequence>MPVKVAKKCTENFPLLHAPRSSRTRCPCEDPFVVDNDESIPKQEWTPRPQTGSWECFCTISLAPLSINLSPPPSDGHFTPSPEKSDYPSHEGC</sequence>
<dbReference type="EMBL" id="AVOT02000118">
    <property type="protein sequence ID" value="MBW0461163.1"/>
    <property type="molecule type" value="Genomic_DNA"/>
</dbReference>
<feature type="compositionally biased region" description="Basic and acidic residues" evidence="1">
    <location>
        <begin position="83"/>
        <end position="93"/>
    </location>
</feature>
<comment type="caution">
    <text evidence="2">The sequence shown here is derived from an EMBL/GenBank/DDBJ whole genome shotgun (WGS) entry which is preliminary data.</text>
</comment>
<accession>A0A9Q3B9D8</accession>
<dbReference type="AlphaFoldDB" id="A0A9Q3B9D8"/>
<evidence type="ECO:0000313" key="3">
    <source>
        <dbReference type="Proteomes" id="UP000765509"/>
    </source>
</evidence>
<gene>
    <name evidence="2" type="ORF">O181_000878</name>
</gene>
<feature type="region of interest" description="Disordered" evidence="1">
    <location>
        <begin position="69"/>
        <end position="93"/>
    </location>
</feature>